<dbReference type="Proteomes" id="UP000185426">
    <property type="component" value="Plasmid unnamed2"/>
</dbReference>
<dbReference type="EMBL" id="CP015609">
    <property type="protein sequence ID" value="APT48402.1"/>
    <property type="molecule type" value="Genomic_DNA"/>
</dbReference>
<keyword evidence="1" id="KW-0614">Plasmid</keyword>
<evidence type="ECO:0000313" key="2">
    <source>
        <dbReference type="Proteomes" id="UP000185426"/>
    </source>
</evidence>
<name>A0A1L6ZPH0_BACIA</name>
<gene>
    <name evidence="1" type="ORF">BSA145_21285</name>
</gene>
<organism evidence="1 2">
    <name type="scientific">Bacillus safensis</name>
    <dbReference type="NCBI Taxonomy" id="561879"/>
    <lineage>
        <taxon>Bacteria</taxon>
        <taxon>Bacillati</taxon>
        <taxon>Bacillota</taxon>
        <taxon>Bacilli</taxon>
        <taxon>Bacillales</taxon>
        <taxon>Bacillaceae</taxon>
        <taxon>Bacillus</taxon>
    </lineage>
</organism>
<evidence type="ECO:0000313" key="1">
    <source>
        <dbReference type="EMBL" id="APT48402.1"/>
    </source>
</evidence>
<sequence>MEERRMTKQEEFLWIVQAAMLANGINLASRPDAADRYRHEFSATGILGTAGDAVAASKRIPDKMSARDAACDFCGYMLDNLRDQTERAEAARQVCPAWFANLQD</sequence>
<accession>A0A1L6ZPH0</accession>
<geneLocation type="plasmid" evidence="1 2">
    <name>unnamed2</name>
</geneLocation>
<dbReference type="AlphaFoldDB" id="A0A1L6ZPH0"/>
<reference evidence="1 2" key="1">
    <citation type="submission" date="2016-05" db="EMBL/GenBank/DDBJ databases">
        <title>Complete Genome and Methylome Analysis of Psychrotrophic Bacterial Isolates from Antarctic Lake Untersee.</title>
        <authorList>
            <person name="Fomenkov A."/>
            <person name="Akimov V.N."/>
            <person name="Vasilyeva L.V."/>
            <person name="Andersen D."/>
            <person name="Vincze T."/>
            <person name="Roberts R.J."/>
        </authorList>
    </citation>
    <scope>NUCLEOTIDE SEQUENCE [LARGE SCALE GENOMIC DNA]</scope>
    <source>
        <strain evidence="1 2">U14-5</strain>
        <plasmid evidence="1 2">unnamed2</plasmid>
    </source>
</reference>
<protein>
    <submittedName>
        <fullName evidence="1">Uncharacterized protein</fullName>
    </submittedName>
</protein>
<proteinExistence type="predicted"/>